<proteinExistence type="predicted"/>
<dbReference type="AlphaFoldDB" id="A0A427B1K8"/>
<comment type="caution">
    <text evidence="4">The sequence shown here is derived from an EMBL/GenBank/DDBJ whole genome shotgun (WGS) entry which is preliminary data.</text>
</comment>
<dbReference type="InterPro" id="IPR004365">
    <property type="entry name" value="NA-bd_OB_tRNA"/>
</dbReference>
<accession>A0A427B1K8</accession>
<keyword evidence="2" id="KW-0030">Aminoacyl-tRNA synthetase</keyword>
<name>A0A427B1K8_ENSVE</name>
<dbReference type="EMBL" id="AMZH03000703">
    <property type="protein sequence ID" value="RRT82401.1"/>
    <property type="molecule type" value="Genomic_DNA"/>
</dbReference>
<dbReference type="SUPFAM" id="SSF50249">
    <property type="entry name" value="Nucleic acid-binding proteins"/>
    <property type="match status" value="1"/>
</dbReference>
<evidence type="ECO:0000256" key="1">
    <source>
        <dbReference type="ARBA" id="ARBA00022917"/>
    </source>
</evidence>
<evidence type="ECO:0000259" key="3">
    <source>
        <dbReference type="Pfam" id="PF01336"/>
    </source>
</evidence>
<organism evidence="4 5">
    <name type="scientific">Ensete ventricosum</name>
    <name type="common">Abyssinian banana</name>
    <name type="synonym">Musa ensete</name>
    <dbReference type="NCBI Taxonomy" id="4639"/>
    <lineage>
        <taxon>Eukaryota</taxon>
        <taxon>Viridiplantae</taxon>
        <taxon>Streptophyta</taxon>
        <taxon>Embryophyta</taxon>
        <taxon>Tracheophyta</taxon>
        <taxon>Spermatophyta</taxon>
        <taxon>Magnoliopsida</taxon>
        <taxon>Liliopsida</taxon>
        <taxon>Zingiberales</taxon>
        <taxon>Musaceae</taxon>
        <taxon>Ensete</taxon>
    </lineage>
</organism>
<dbReference type="PANTHER" id="PTHR22594:SF54">
    <property type="entry name" value="ASPARAGINE--TRNA LIGASE, CYTOPLASMIC 1-RELATED"/>
    <property type="match status" value="1"/>
</dbReference>
<evidence type="ECO:0000256" key="2">
    <source>
        <dbReference type="ARBA" id="ARBA00023146"/>
    </source>
</evidence>
<feature type="domain" description="OB" evidence="3">
    <location>
        <begin position="40"/>
        <end position="116"/>
    </location>
</feature>
<keyword evidence="2" id="KW-0436">Ligase</keyword>
<dbReference type="Proteomes" id="UP000287651">
    <property type="component" value="Unassembled WGS sequence"/>
</dbReference>
<dbReference type="GO" id="GO:0006421">
    <property type="term" value="P:asparaginyl-tRNA aminoacylation"/>
    <property type="evidence" value="ECO:0007669"/>
    <property type="project" value="TreeGrafter"/>
</dbReference>
<evidence type="ECO:0000313" key="4">
    <source>
        <dbReference type="EMBL" id="RRT82401.1"/>
    </source>
</evidence>
<dbReference type="CDD" id="cd04318">
    <property type="entry name" value="EcAsnRS_like_N"/>
    <property type="match status" value="1"/>
</dbReference>
<dbReference type="GO" id="GO:0004816">
    <property type="term" value="F:asparagine-tRNA ligase activity"/>
    <property type="evidence" value="ECO:0007669"/>
    <property type="project" value="TreeGrafter"/>
</dbReference>
<protein>
    <recommendedName>
        <fullName evidence="3">OB domain-containing protein</fullName>
    </recommendedName>
</protein>
<dbReference type="GO" id="GO:0005739">
    <property type="term" value="C:mitochondrion"/>
    <property type="evidence" value="ECO:0007669"/>
    <property type="project" value="TreeGrafter"/>
</dbReference>
<reference evidence="4 5" key="1">
    <citation type="journal article" date="2014" name="Agronomy (Basel)">
        <title>A Draft Genome Sequence for Ensete ventricosum, the Drought-Tolerant Tree Against Hunger.</title>
        <authorList>
            <person name="Harrison J."/>
            <person name="Moore K.A."/>
            <person name="Paszkiewicz K."/>
            <person name="Jones T."/>
            <person name="Grant M."/>
            <person name="Ambacheew D."/>
            <person name="Muzemil S."/>
            <person name="Studholme D.J."/>
        </authorList>
    </citation>
    <scope>NUCLEOTIDE SEQUENCE [LARGE SCALE GENOMIC DNA]</scope>
</reference>
<dbReference type="Pfam" id="PF01336">
    <property type="entry name" value="tRNA_anti-codon"/>
    <property type="match status" value="1"/>
</dbReference>
<dbReference type="GO" id="GO:0005524">
    <property type="term" value="F:ATP binding"/>
    <property type="evidence" value="ECO:0007669"/>
    <property type="project" value="UniProtKB-KW"/>
</dbReference>
<keyword evidence="1" id="KW-0648">Protein biosynthesis</keyword>
<dbReference type="Gene3D" id="2.40.50.140">
    <property type="entry name" value="Nucleic acid-binding proteins"/>
    <property type="match status" value="1"/>
</dbReference>
<sequence>MEAKDVSSAGDDAALEPSRPRTFIKDIVRGATEELVGRKVVVGGWVKTGREQGKGSFAFLELNDGSCLANLQVIVDAAVHPLTQLVPTGTCVLVEGELKKPPEGAKQNVELKVESVLEVGPVDPAKYPLPKTRLTLEFLRDFGHLRARTNTVLIRQFLLWELDYLRFVYSYFVSVEATLRMSVTRERVDDGRLPKEQTQSEVLEALRCAGIGDI</sequence>
<evidence type="ECO:0000313" key="5">
    <source>
        <dbReference type="Proteomes" id="UP000287651"/>
    </source>
</evidence>
<dbReference type="InterPro" id="IPR012340">
    <property type="entry name" value="NA-bd_OB-fold"/>
</dbReference>
<dbReference type="GO" id="GO:0003676">
    <property type="term" value="F:nucleic acid binding"/>
    <property type="evidence" value="ECO:0007669"/>
    <property type="project" value="InterPro"/>
</dbReference>
<gene>
    <name evidence="4" type="ORF">B296_00007088</name>
</gene>
<dbReference type="PANTHER" id="PTHR22594">
    <property type="entry name" value="ASPARTYL/LYSYL-TRNA SYNTHETASE"/>
    <property type="match status" value="1"/>
</dbReference>